<dbReference type="HOGENOM" id="CLU_579351_0_0_1"/>
<keyword evidence="3" id="KW-1185">Reference proteome</keyword>
<dbReference type="OrthoDB" id="42729at2759"/>
<evidence type="ECO:0000256" key="1">
    <source>
        <dbReference type="SAM" id="MobiDB-lite"/>
    </source>
</evidence>
<feature type="region of interest" description="Disordered" evidence="1">
    <location>
        <begin position="57"/>
        <end position="76"/>
    </location>
</feature>
<feature type="compositionally biased region" description="Basic and acidic residues" evidence="1">
    <location>
        <begin position="88"/>
        <end position="99"/>
    </location>
</feature>
<sequence>MRRPSLPPTTKRKLLFHTYAVITTLLVFDFCLNAHWITSFGITDEYQRIAKTAGEPEGWLGSTPAHHHNVSTQSSINQQLSTSFIKSVSKDADRRDDTALRTAPEESSPETRTSIAVATGEKLLQIKEKSSTPACSDKEVVNGRWLQTWAENPPYISSHRHLRCYPDSYYEQSPFPSWEWQPYSSECSWTQWNQTEFCDLVPRGTISIIGDSLSWEQYSSLLQLLGQSVRQRHQHWSKSRNKNHVQMACRQKTRIVFRNDPYLRHVGDSIHQDFPQIIVLNRGAHFVDDAELVEGMQLSILAIQAWQAKCKQLELPCLLIWRTSVPGHPQCAALNFTTPINDRDVMESLISDRRNYDNHTINYHWYDFQRQNRLVLSLLDKVDNFKYTALDGYAINVLRPDDHRSHTGDCLHNCYPGKMDIYNQWLLHILKRERTGWDIKRMPELFDRYVHKTSLSNRNLNGNTTQASARST</sequence>
<dbReference type="GO" id="GO:0016413">
    <property type="term" value="F:O-acetyltransferase activity"/>
    <property type="evidence" value="ECO:0007669"/>
    <property type="project" value="InterPro"/>
</dbReference>
<dbReference type="AlphaFoldDB" id="B7FR13"/>
<dbReference type="PANTHER" id="PTHR32285">
    <property type="entry name" value="PROTEIN TRICHOME BIREFRINGENCE-LIKE 9-RELATED"/>
    <property type="match status" value="1"/>
</dbReference>
<organism evidence="2 3">
    <name type="scientific">Phaeodactylum tricornutum (strain CCAP 1055/1)</name>
    <dbReference type="NCBI Taxonomy" id="556484"/>
    <lineage>
        <taxon>Eukaryota</taxon>
        <taxon>Sar</taxon>
        <taxon>Stramenopiles</taxon>
        <taxon>Ochrophyta</taxon>
        <taxon>Bacillariophyta</taxon>
        <taxon>Bacillariophyceae</taxon>
        <taxon>Bacillariophycidae</taxon>
        <taxon>Naviculales</taxon>
        <taxon>Phaeodactylaceae</taxon>
        <taxon>Phaeodactylum</taxon>
    </lineage>
</organism>
<dbReference type="OMA" id="NAHWITS"/>
<dbReference type="eggNOG" id="ENOG502TN8S">
    <property type="taxonomic scope" value="Eukaryota"/>
</dbReference>
<reference evidence="3" key="2">
    <citation type="submission" date="2008-08" db="EMBL/GenBank/DDBJ databases">
        <authorList>
            <consortium name="Diatom Consortium"/>
            <person name="Grigoriev I."/>
            <person name="Grimwood J."/>
            <person name="Kuo A."/>
            <person name="Otillar R.P."/>
            <person name="Salamov A."/>
            <person name="Detter J.C."/>
            <person name="Lindquist E."/>
            <person name="Shapiro H."/>
            <person name="Lucas S."/>
            <person name="Glavina del Rio T."/>
            <person name="Pitluck S."/>
            <person name="Rokhsar D."/>
            <person name="Bowler C."/>
        </authorList>
    </citation>
    <scope>GENOME REANNOTATION</scope>
    <source>
        <strain evidence="3">CCAP 1055/1</strain>
    </source>
</reference>
<evidence type="ECO:0000313" key="2">
    <source>
        <dbReference type="EMBL" id="EEC51962.1"/>
    </source>
</evidence>
<dbReference type="Proteomes" id="UP000000759">
    <property type="component" value="Chromosome 1"/>
</dbReference>
<dbReference type="InParanoid" id="B7FR13"/>
<accession>B7FR13</accession>
<dbReference type="GeneID" id="7196583"/>
<protein>
    <submittedName>
        <fullName evidence="2">Uncharacterized protein</fullName>
    </submittedName>
</protein>
<dbReference type="KEGG" id="pti:PHATRDRAFT_43221"/>
<feature type="region of interest" description="Disordered" evidence="1">
    <location>
        <begin position="87"/>
        <end position="113"/>
    </location>
</feature>
<dbReference type="RefSeq" id="XP_002177499.1">
    <property type="nucleotide sequence ID" value="XM_002177463.1"/>
</dbReference>
<dbReference type="PaxDb" id="2850-Phatr43221"/>
<dbReference type="EMBL" id="CM000605">
    <property type="protein sequence ID" value="EEC51962.1"/>
    <property type="molecule type" value="Genomic_DNA"/>
</dbReference>
<evidence type="ECO:0000313" key="3">
    <source>
        <dbReference type="Proteomes" id="UP000000759"/>
    </source>
</evidence>
<dbReference type="PANTHER" id="PTHR32285:SF48">
    <property type="entry name" value="PROTEIN TRICHOME BIREFRINGENCE-LIKE 19"/>
    <property type="match status" value="1"/>
</dbReference>
<reference evidence="2 3" key="1">
    <citation type="journal article" date="2008" name="Nature">
        <title>The Phaeodactylum genome reveals the evolutionary history of diatom genomes.</title>
        <authorList>
            <person name="Bowler C."/>
            <person name="Allen A.E."/>
            <person name="Badger J.H."/>
            <person name="Grimwood J."/>
            <person name="Jabbari K."/>
            <person name="Kuo A."/>
            <person name="Maheswari U."/>
            <person name="Martens C."/>
            <person name="Maumus F."/>
            <person name="Otillar R.P."/>
            <person name="Rayko E."/>
            <person name="Salamov A."/>
            <person name="Vandepoele K."/>
            <person name="Beszteri B."/>
            <person name="Gruber A."/>
            <person name="Heijde M."/>
            <person name="Katinka M."/>
            <person name="Mock T."/>
            <person name="Valentin K."/>
            <person name="Verret F."/>
            <person name="Berges J.A."/>
            <person name="Brownlee C."/>
            <person name="Cadoret J.P."/>
            <person name="Chiovitti A."/>
            <person name="Choi C.J."/>
            <person name="Coesel S."/>
            <person name="De Martino A."/>
            <person name="Detter J.C."/>
            <person name="Durkin C."/>
            <person name="Falciatore A."/>
            <person name="Fournet J."/>
            <person name="Haruta M."/>
            <person name="Huysman M.J."/>
            <person name="Jenkins B.D."/>
            <person name="Jiroutova K."/>
            <person name="Jorgensen R.E."/>
            <person name="Joubert Y."/>
            <person name="Kaplan A."/>
            <person name="Kroger N."/>
            <person name="Kroth P.G."/>
            <person name="La Roche J."/>
            <person name="Lindquist E."/>
            <person name="Lommer M."/>
            <person name="Martin-Jezequel V."/>
            <person name="Lopez P.J."/>
            <person name="Lucas S."/>
            <person name="Mangogna M."/>
            <person name="McGinnis K."/>
            <person name="Medlin L.K."/>
            <person name="Montsant A."/>
            <person name="Oudot-Le Secq M.P."/>
            <person name="Napoli C."/>
            <person name="Obornik M."/>
            <person name="Parker M.S."/>
            <person name="Petit J.L."/>
            <person name="Porcel B.M."/>
            <person name="Poulsen N."/>
            <person name="Robison M."/>
            <person name="Rychlewski L."/>
            <person name="Rynearson T.A."/>
            <person name="Schmutz J."/>
            <person name="Shapiro H."/>
            <person name="Siaut M."/>
            <person name="Stanley M."/>
            <person name="Sussman M.R."/>
            <person name="Taylor A.R."/>
            <person name="Vardi A."/>
            <person name="von Dassow P."/>
            <person name="Vyverman W."/>
            <person name="Willis A."/>
            <person name="Wyrwicz L.S."/>
            <person name="Rokhsar D.S."/>
            <person name="Weissenbach J."/>
            <person name="Armbrust E.V."/>
            <person name="Green B.R."/>
            <person name="Van de Peer Y."/>
            <person name="Grigoriev I.V."/>
        </authorList>
    </citation>
    <scope>NUCLEOTIDE SEQUENCE [LARGE SCALE GENOMIC DNA]</scope>
    <source>
        <strain evidence="2 3">CCAP 1055/1</strain>
    </source>
</reference>
<gene>
    <name evidence="2" type="ORF">PHATRDRAFT_43221</name>
</gene>
<dbReference type="InterPro" id="IPR029962">
    <property type="entry name" value="TBL"/>
</dbReference>
<proteinExistence type="predicted"/>
<name>B7FR13_PHATC</name>